<name>A0A1M2VUR5_TRAPU</name>
<dbReference type="EMBL" id="MNAD01000664">
    <property type="protein sequence ID" value="OJT11272.1"/>
    <property type="molecule type" value="Genomic_DNA"/>
</dbReference>
<evidence type="ECO:0000313" key="1">
    <source>
        <dbReference type="EMBL" id="OJT11272.1"/>
    </source>
</evidence>
<reference evidence="1 2" key="1">
    <citation type="submission" date="2016-10" db="EMBL/GenBank/DDBJ databases">
        <title>Genome sequence of the basidiomycete white-rot fungus Trametes pubescens.</title>
        <authorList>
            <person name="Makela M.R."/>
            <person name="Granchi Z."/>
            <person name="Peng M."/>
            <person name="De Vries R.P."/>
            <person name="Grigoriev I."/>
            <person name="Riley R."/>
            <person name="Hilden K."/>
        </authorList>
    </citation>
    <scope>NUCLEOTIDE SEQUENCE [LARGE SCALE GENOMIC DNA]</scope>
    <source>
        <strain evidence="1 2">FBCC735</strain>
    </source>
</reference>
<evidence type="ECO:0000313" key="2">
    <source>
        <dbReference type="Proteomes" id="UP000184267"/>
    </source>
</evidence>
<evidence type="ECO:0008006" key="3">
    <source>
        <dbReference type="Google" id="ProtNLM"/>
    </source>
</evidence>
<gene>
    <name evidence="1" type="ORF">TRAPUB_12225</name>
</gene>
<sequence length="232" mass="26578">MPAGLLFVYSDPGAAVPDAKFNDWADNEHVPLRIAIPGFQSWSRWTTADGERPTYGALYDLSSPAVLSSPPYIDLAKTRSDREAARVAQLVLLDRRTYTLREPVYPPKAGEAYDPHKPGPYMSVVEIDVKQEMEDELNRWYDEEHVSLLAKVPGWVRSRRFVLEAAGATGSEAREGKLPKHLAIHEWESMTAFNKNEFKEAVATPWMEKIWETGVVEMRRRVFKLMRSWDRE</sequence>
<dbReference type="AlphaFoldDB" id="A0A1M2VUR5"/>
<keyword evidence="2" id="KW-1185">Reference proteome</keyword>
<dbReference type="InterPro" id="IPR011008">
    <property type="entry name" value="Dimeric_a/b-barrel"/>
</dbReference>
<dbReference type="OMA" id="WADNEHV"/>
<dbReference type="OrthoDB" id="2851338at2759"/>
<dbReference type="SUPFAM" id="SSF54909">
    <property type="entry name" value="Dimeric alpha+beta barrel"/>
    <property type="match status" value="1"/>
</dbReference>
<accession>A0A1M2VUR5</accession>
<dbReference type="Proteomes" id="UP000184267">
    <property type="component" value="Unassembled WGS sequence"/>
</dbReference>
<comment type="caution">
    <text evidence="1">The sequence shown here is derived from an EMBL/GenBank/DDBJ whole genome shotgun (WGS) entry which is preliminary data.</text>
</comment>
<proteinExistence type="predicted"/>
<dbReference type="STRING" id="154538.A0A1M2VUR5"/>
<organism evidence="1 2">
    <name type="scientific">Trametes pubescens</name>
    <name type="common">White-rot fungus</name>
    <dbReference type="NCBI Taxonomy" id="154538"/>
    <lineage>
        <taxon>Eukaryota</taxon>
        <taxon>Fungi</taxon>
        <taxon>Dikarya</taxon>
        <taxon>Basidiomycota</taxon>
        <taxon>Agaricomycotina</taxon>
        <taxon>Agaricomycetes</taxon>
        <taxon>Polyporales</taxon>
        <taxon>Polyporaceae</taxon>
        <taxon>Trametes</taxon>
    </lineage>
</organism>
<protein>
    <recommendedName>
        <fullName evidence="3">EthD domain-containing protein</fullName>
    </recommendedName>
</protein>